<reference evidence="6 7" key="1">
    <citation type="journal article" date="2016" name="Nat. Commun.">
        <title>Thousands of microbial genomes shed light on interconnected biogeochemical processes in an aquifer system.</title>
        <authorList>
            <person name="Anantharaman K."/>
            <person name="Brown C.T."/>
            <person name="Hug L.A."/>
            <person name="Sharon I."/>
            <person name="Castelle C.J."/>
            <person name="Probst A.J."/>
            <person name="Thomas B.C."/>
            <person name="Singh A."/>
            <person name="Wilkins M.J."/>
            <person name="Karaoz U."/>
            <person name="Brodie E.L."/>
            <person name="Williams K.H."/>
            <person name="Hubbard S.S."/>
            <person name="Banfield J.F."/>
        </authorList>
    </citation>
    <scope>NUCLEOTIDE SEQUENCE [LARGE SCALE GENOMIC DNA]</scope>
</reference>
<dbReference type="STRING" id="1802597.A2Z24_02700"/>
<dbReference type="FunFam" id="3.30.1490.10:FF:000001">
    <property type="entry name" value="30S ribosomal protein S8"/>
    <property type="match status" value="1"/>
</dbReference>
<protein>
    <recommendedName>
        <fullName evidence="4 5">Small ribosomal subunit protein uS8</fullName>
    </recommendedName>
</protein>
<evidence type="ECO:0000313" key="7">
    <source>
        <dbReference type="Proteomes" id="UP000177588"/>
    </source>
</evidence>
<dbReference type="HAMAP" id="MF_01302_B">
    <property type="entry name" value="Ribosomal_uS8_B"/>
    <property type="match status" value="1"/>
</dbReference>
<comment type="function">
    <text evidence="5">One of the primary rRNA binding proteins, it binds directly to 16S rRNA central domain where it helps coordinate assembly of the platform of the 30S subunit.</text>
</comment>
<evidence type="ECO:0000256" key="2">
    <source>
        <dbReference type="ARBA" id="ARBA00022980"/>
    </source>
</evidence>
<dbReference type="GO" id="GO:1990904">
    <property type="term" value="C:ribonucleoprotein complex"/>
    <property type="evidence" value="ECO:0007669"/>
    <property type="project" value="UniProtKB-KW"/>
</dbReference>
<dbReference type="AlphaFoldDB" id="A0A1G1WE78"/>
<keyword evidence="3 5" id="KW-0687">Ribonucleoprotein</keyword>
<proteinExistence type="inferred from homology"/>
<evidence type="ECO:0000313" key="6">
    <source>
        <dbReference type="EMBL" id="OGY25999.1"/>
    </source>
</evidence>
<dbReference type="GO" id="GO:0006412">
    <property type="term" value="P:translation"/>
    <property type="evidence" value="ECO:0007669"/>
    <property type="project" value="UniProtKB-UniRule"/>
</dbReference>
<comment type="similarity">
    <text evidence="1 5">Belongs to the universal ribosomal protein uS8 family.</text>
</comment>
<comment type="subunit">
    <text evidence="5">Part of the 30S ribosomal subunit. Contacts proteins S5 and S12.</text>
</comment>
<organism evidence="6 7">
    <name type="scientific">Candidatus Woykebacteria bacterium RBG_16_44_10</name>
    <dbReference type="NCBI Taxonomy" id="1802597"/>
    <lineage>
        <taxon>Bacteria</taxon>
        <taxon>Candidatus Woykeibacteriota</taxon>
    </lineage>
</organism>
<dbReference type="GO" id="GO:0019843">
    <property type="term" value="F:rRNA binding"/>
    <property type="evidence" value="ECO:0007669"/>
    <property type="project" value="UniProtKB-UniRule"/>
</dbReference>
<dbReference type="SUPFAM" id="SSF56047">
    <property type="entry name" value="Ribosomal protein S8"/>
    <property type="match status" value="1"/>
</dbReference>
<name>A0A1G1WE78_9BACT</name>
<dbReference type="PANTHER" id="PTHR11758">
    <property type="entry name" value="40S RIBOSOMAL PROTEIN S15A"/>
    <property type="match status" value="1"/>
</dbReference>
<keyword evidence="2 5" id="KW-0689">Ribosomal protein</keyword>
<comment type="caution">
    <text evidence="6">The sequence shown here is derived from an EMBL/GenBank/DDBJ whole genome shotgun (WGS) entry which is preliminary data.</text>
</comment>
<dbReference type="NCBIfam" id="NF001109">
    <property type="entry name" value="PRK00136.1"/>
    <property type="match status" value="1"/>
</dbReference>
<sequence>MDPIADAITIIRNGYLARKKTVNLRYSRSKKEIVEEIASLGFIDAVKVNKNQLEVLLRYSEDKPALHGIERVSKPSLRVYTVAKKIPRVLSGRGEVILSTSKGIQAGAEARKAKLGGEILLKIW</sequence>
<accession>A0A1G1WE78</accession>
<keyword evidence="5" id="KW-0699">rRNA-binding</keyword>
<keyword evidence="5" id="KW-0694">RNA-binding</keyword>
<dbReference type="Pfam" id="PF00410">
    <property type="entry name" value="Ribosomal_S8"/>
    <property type="match status" value="1"/>
</dbReference>
<dbReference type="GO" id="GO:0005737">
    <property type="term" value="C:cytoplasm"/>
    <property type="evidence" value="ECO:0007669"/>
    <property type="project" value="UniProtKB-ARBA"/>
</dbReference>
<evidence type="ECO:0000256" key="4">
    <source>
        <dbReference type="ARBA" id="ARBA00035258"/>
    </source>
</evidence>
<dbReference type="EMBL" id="MHCT01000017">
    <property type="protein sequence ID" value="OGY25999.1"/>
    <property type="molecule type" value="Genomic_DNA"/>
</dbReference>
<evidence type="ECO:0000256" key="3">
    <source>
        <dbReference type="ARBA" id="ARBA00023274"/>
    </source>
</evidence>
<gene>
    <name evidence="5" type="primary">rpsH</name>
    <name evidence="6" type="ORF">A2Z24_02700</name>
</gene>
<dbReference type="Gene3D" id="3.30.1370.30">
    <property type="match status" value="1"/>
</dbReference>
<evidence type="ECO:0000256" key="1">
    <source>
        <dbReference type="ARBA" id="ARBA00006471"/>
    </source>
</evidence>
<evidence type="ECO:0000256" key="5">
    <source>
        <dbReference type="HAMAP-Rule" id="MF_01302"/>
    </source>
</evidence>
<dbReference type="GO" id="GO:0003735">
    <property type="term" value="F:structural constituent of ribosome"/>
    <property type="evidence" value="ECO:0007669"/>
    <property type="project" value="InterPro"/>
</dbReference>
<dbReference type="InterPro" id="IPR035987">
    <property type="entry name" value="Ribosomal_uS8_sf"/>
</dbReference>
<dbReference type="GO" id="GO:0005840">
    <property type="term" value="C:ribosome"/>
    <property type="evidence" value="ECO:0007669"/>
    <property type="project" value="UniProtKB-KW"/>
</dbReference>
<dbReference type="Proteomes" id="UP000177588">
    <property type="component" value="Unassembled WGS sequence"/>
</dbReference>
<dbReference type="Gene3D" id="3.30.1490.10">
    <property type="match status" value="1"/>
</dbReference>
<dbReference type="InterPro" id="IPR000630">
    <property type="entry name" value="Ribosomal_uS8"/>
</dbReference>